<reference evidence="2 3" key="1">
    <citation type="submission" date="2016-05" db="EMBL/GenBank/DDBJ databases">
        <title>Comparative analysis of secretome profiles of manganese(II)-oxidizing ascomycete fungi.</title>
        <authorList>
            <consortium name="DOE Joint Genome Institute"/>
            <person name="Zeiner C.A."/>
            <person name="Purvine S.O."/>
            <person name="Zink E.M."/>
            <person name="Wu S."/>
            <person name="Pasa-Tolic L."/>
            <person name="Chaput D.L."/>
            <person name="Haridas S."/>
            <person name="Grigoriev I.V."/>
            <person name="Santelli C.M."/>
            <person name="Hansel C.M."/>
        </authorList>
    </citation>
    <scope>NUCLEOTIDE SEQUENCE [LARGE SCALE GENOMIC DNA]</scope>
    <source>
        <strain evidence="2 3">SRC1lrK2f</strain>
    </source>
</reference>
<dbReference type="KEGG" id="aalt:CC77DRAFT_663670"/>
<feature type="transmembrane region" description="Helical" evidence="1">
    <location>
        <begin position="12"/>
        <end position="38"/>
    </location>
</feature>
<dbReference type="AlphaFoldDB" id="A0A177D2A6"/>
<evidence type="ECO:0000256" key="1">
    <source>
        <dbReference type="SAM" id="Phobius"/>
    </source>
</evidence>
<dbReference type="VEuPathDB" id="FungiDB:CC77DRAFT_663670"/>
<evidence type="ECO:0000313" key="3">
    <source>
        <dbReference type="Proteomes" id="UP000077248"/>
    </source>
</evidence>
<dbReference type="GeneID" id="29118257"/>
<proteinExistence type="predicted"/>
<dbReference type="RefSeq" id="XP_018378959.1">
    <property type="nucleotide sequence ID" value="XM_018532663.1"/>
</dbReference>
<dbReference type="EMBL" id="KV441509">
    <property type="protein sequence ID" value="OAG13538.1"/>
    <property type="molecule type" value="Genomic_DNA"/>
</dbReference>
<accession>A0A177D2A6</accession>
<keyword evidence="1" id="KW-0472">Membrane</keyword>
<organism evidence="2 3">
    <name type="scientific">Alternaria alternata</name>
    <name type="common">Alternaria rot fungus</name>
    <name type="synonym">Torula alternata</name>
    <dbReference type="NCBI Taxonomy" id="5599"/>
    <lineage>
        <taxon>Eukaryota</taxon>
        <taxon>Fungi</taxon>
        <taxon>Dikarya</taxon>
        <taxon>Ascomycota</taxon>
        <taxon>Pezizomycotina</taxon>
        <taxon>Dothideomycetes</taxon>
        <taxon>Pleosporomycetidae</taxon>
        <taxon>Pleosporales</taxon>
        <taxon>Pleosporineae</taxon>
        <taxon>Pleosporaceae</taxon>
        <taxon>Alternaria</taxon>
        <taxon>Alternaria sect. Alternaria</taxon>
        <taxon>Alternaria alternata complex</taxon>
    </lineage>
</organism>
<gene>
    <name evidence="2" type="ORF">CC77DRAFT_663670</name>
</gene>
<keyword evidence="3" id="KW-1185">Reference proteome</keyword>
<keyword evidence="1" id="KW-0812">Transmembrane</keyword>
<keyword evidence="1" id="KW-1133">Transmembrane helix</keyword>
<protein>
    <submittedName>
        <fullName evidence="2">Uncharacterized protein</fullName>
    </submittedName>
</protein>
<evidence type="ECO:0000313" key="2">
    <source>
        <dbReference type="EMBL" id="OAG13538.1"/>
    </source>
</evidence>
<dbReference type="Proteomes" id="UP000077248">
    <property type="component" value="Unassembled WGS sequence"/>
</dbReference>
<name>A0A177D2A6_ALTAL</name>
<sequence>MIFPCRRIVGRLLTLVGKACMVSFSLFLLLVSVVRVLVRKQDEGVGWLVYCIMKRALRMKARINTKMMLIEWRTTCVIGAYVTREVLRSALCVSELMAGF</sequence>